<dbReference type="EMBL" id="DVOF01000068">
    <property type="protein sequence ID" value="HIV02388.1"/>
    <property type="molecule type" value="Genomic_DNA"/>
</dbReference>
<evidence type="ECO:0000259" key="3">
    <source>
        <dbReference type="Pfam" id="PF00772"/>
    </source>
</evidence>
<dbReference type="GO" id="GO:0006260">
    <property type="term" value="P:DNA replication"/>
    <property type="evidence" value="ECO:0007669"/>
    <property type="project" value="UniProtKB-KW"/>
</dbReference>
<dbReference type="Gene3D" id="1.10.860.10">
    <property type="entry name" value="DNAb Helicase, Chain A"/>
    <property type="match status" value="1"/>
</dbReference>
<dbReference type="SUPFAM" id="SSF48024">
    <property type="entry name" value="N-terminal domain of DnaB helicase"/>
    <property type="match status" value="1"/>
</dbReference>
<evidence type="ECO:0000313" key="5">
    <source>
        <dbReference type="Proteomes" id="UP000886743"/>
    </source>
</evidence>
<dbReference type="InterPro" id="IPR036185">
    <property type="entry name" value="DNA_heli_DnaB-like_N_sf"/>
</dbReference>
<reference evidence="4" key="1">
    <citation type="submission" date="2020-10" db="EMBL/GenBank/DDBJ databases">
        <authorList>
            <person name="Gilroy R."/>
        </authorList>
    </citation>
    <scope>NUCLEOTIDE SEQUENCE</scope>
    <source>
        <strain evidence="4">4920</strain>
    </source>
</reference>
<organism evidence="4 5">
    <name type="scientific">Candidatus Aphodoplasma excrementigallinarum</name>
    <dbReference type="NCBI Taxonomy" id="2840673"/>
    <lineage>
        <taxon>Bacteria</taxon>
        <taxon>Bacillati</taxon>
        <taxon>Bacillota</taxon>
        <taxon>Clostridia</taxon>
        <taxon>Eubacteriales</taxon>
        <taxon>Candidatus Aphodoplasma</taxon>
    </lineage>
</organism>
<dbReference type="InterPro" id="IPR016136">
    <property type="entry name" value="DNA_helicase_N/primase_C"/>
</dbReference>
<gene>
    <name evidence="4" type="ORF">IAC74_02345</name>
</gene>
<keyword evidence="4" id="KW-0347">Helicase</keyword>
<keyword evidence="4" id="KW-0378">Hydrolase</keyword>
<dbReference type="PANTHER" id="PTHR30153">
    <property type="entry name" value="REPLICATIVE DNA HELICASE DNAB"/>
    <property type="match status" value="1"/>
</dbReference>
<dbReference type="Proteomes" id="UP000886743">
    <property type="component" value="Unassembled WGS sequence"/>
</dbReference>
<keyword evidence="1" id="KW-0235">DNA replication</keyword>
<protein>
    <submittedName>
        <fullName evidence="4">Replicative DNA helicase</fullName>
    </submittedName>
</protein>
<name>A0A9D1NH60_9FIRM</name>
<keyword evidence="4" id="KW-0067">ATP-binding</keyword>
<keyword evidence="2" id="KW-0238">DNA-binding</keyword>
<dbReference type="GO" id="GO:0005829">
    <property type="term" value="C:cytosol"/>
    <property type="evidence" value="ECO:0007669"/>
    <property type="project" value="TreeGrafter"/>
</dbReference>
<reference evidence="4" key="2">
    <citation type="journal article" date="2021" name="PeerJ">
        <title>Extensive microbial diversity within the chicken gut microbiome revealed by metagenomics and culture.</title>
        <authorList>
            <person name="Gilroy R."/>
            <person name="Ravi A."/>
            <person name="Getino M."/>
            <person name="Pursley I."/>
            <person name="Horton D.L."/>
            <person name="Alikhan N.F."/>
            <person name="Baker D."/>
            <person name="Gharbi K."/>
            <person name="Hall N."/>
            <person name="Watson M."/>
            <person name="Adriaenssens E.M."/>
            <person name="Foster-Nyarko E."/>
            <person name="Jarju S."/>
            <person name="Secka A."/>
            <person name="Antonio M."/>
            <person name="Oren A."/>
            <person name="Chaudhuri R.R."/>
            <person name="La Ragione R."/>
            <person name="Hildebrand F."/>
            <person name="Pallen M.J."/>
        </authorList>
    </citation>
    <scope>NUCLEOTIDE SEQUENCE</scope>
    <source>
        <strain evidence="4">4920</strain>
    </source>
</reference>
<dbReference type="GO" id="GO:0005524">
    <property type="term" value="F:ATP binding"/>
    <property type="evidence" value="ECO:0007669"/>
    <property type="project" value="InterPro"/>
</dbReference>
<evidence type="ECO:0000256" key="2">
    <source>
        <dbReference type="ARBA" id="ARBA00023125"/>
    </source>
</evidence>
<keyword evidence="4" id="KW-0547">Nucleotide-binding</keyword>
<dbReference type="PANTHER" id="PTHR30153:SF2">
    <property type="entry name" value="REPLICATIVE DNA HELICASE"/>
    <property type="match status" value="1"/>
</dbReference>
<evidence type="ECO:0000313" key="4">
    <source>
        <dbReference type="EMBL" id="HIV02388.1"/>
    </source>
</evidence>
<feature type="non-terminal residue" evidence="4">
    <location>
        <position position="73"/>
    </location>
</feature>
<proteinExistence type="predicted"/>
<dbReference type="Pfam" id="PF00772">
    <property type="entry name" value="DnaB"/>
    <property type="match status" value="1"/>
</dbReference>
<dbReference type="GO" id="GO:0003678">
    <property type="term" value="F:DNA helicase activity"/>
    <property type="evidence" value="ECO:0007669"/>
    <property type="project" value="InterPro"/>
</dbReference>
<sequence length="73" mass="8146">MDLAGRAMPYSVEAEQSVLGGILIDHNCITAVSERIGEDDFYFEHNRAIYGVMLELFNTNRPIDLVTVSDALK</sequence>
<feature type="domain" description="DNA helicase DnaB-like N-terminal" evidence="3">
    <location>
        <begin position="8"/>
        <end position="73"/>
    </location>
</feature>
<dbReference type="AlphaFoldDB" id="A0A9D1NH60"/>
<evidence type="ECO:0000256" key="1">
    <source>
        <dbReference type="ARBA" id="ARBA00022705"/>
    </source>
</evidence>
<dbReference type="InterPro" id="IPR007693">
    <property type="entry name" value="DNA_helicase_DnaB-like_N"/>
</dbReference>
<comment type="caution">
    <text evidence="4">The sequence shown here is derived from an EMBL/GenBank/DDBJ whole genome shotgun (WGS) entry which is preliminary data.</text>
</comment>
<accession>A0A9D1NH60</accession>
<dbReference type="GO" id="GO:0003677">
    <property type="term" value="F:DNA binding"/>
    <property type="evidence" value="ECO:0007669"/>
    <property type="project" value="UniProtKB-KW"/>
</dbReference>